<sequence length="288" mass="32023">MRRLLATAVLGGALAACAQSPSQTGQQKHSFEVVSVKPSAAANDSTSVSTTPYRIRCENVLLRQLLMMGFTIRSESQIESMPDWAKSERFNIDAKVDEETAVTMKGLSRDERQKWQQEMMQSLLEDRFHLKFHWAKKELPVYSLTVAKSGSKLKATIPPPPPPDTDPNAKPRDRGTSASTSNGHMVVTNGSMEMFANQLSHMTETDGRVVLDRTNLPGRFDWTLDWSPERQQNSFRGADGNPALVPTADTSKPNLFTALQEQLGLKVEQDKAPVDLLVIDDLERPTEN</sequence>
<evidence type="ECO:0000313" key="3">
    <source>
        <dbReference type="EMBL" id="QEE27478.1"/>
    </source>
</evidence>
<dbReference type="InterPro" id="IPR017801">
    <property type="entry name" value="DUF3738"/>
</dbReference>
<feature type="signal peptide" evidence="2">
    <location>
        <begin position="1"/>
        <end position="18"/>
    </location>
</feature>
<dbReference type="NCBIfam" id="TIGR03435">
    <property type="entry name" value="Soli_TIGR03435"/>
    <property type="match status" value="1"/>
</dbReference>
<dbReference type="KEGG" id="talb:FTW19_05310"/>
<dbReference type="Pfam" id="PF12543">
    <property type="entry name" value="DUF3738"/>
    <property type="match status" value="1"/>
</dbReference>
<reference evidence="3 4" key="1">
    <citation type="submission" date="2019-08" db="EMBL/GenBank/DDBJ databases">
        <title>Complete genome sequence of Terriglobus albidus strain ORNL.</title>
        <authorList>
            <person name="Podar M."/>
        </authorList>
    </citation>
    <scope>NUCLEOTIDE SEQUENCE [LARGE SCALE GENOMIC DNA]</scope>
    <source>
        <strain evidence="3 4">ORNL</strain>
    </source>
</reference>
<accession>A0A5B9E650</accession>
<evidence type="ECO:0000313" key="4">
    <source>
        <dbReference type="Proteomes" id="UP000321820"/>
    </source>
</evidence>
<feature type="chain" id="PRO_5022862608" evidence="2">
    <location>
        <begin position="19"/>
        <end position="288"/>
    </location>
</feature>
<keyword evidence="2" id="KW-0732">Signal</keyword>
<dbReference type="OrthoDB" id="108420at2"/>
<keyword evidence="4" id="KW-1185">Reference proteome</keyword>
<name>A0A5B9E650_9BACT</name>
<evidence type="ECO:0000256" key="1">
    <source>
        <dbReference type="SAM" id="MobiDB-lite"/>
    </source>
</evidence>
<dbReference type="Proteomes" id="UP000321820">
    <property type="component" value="Chromosome"/>
</dbReference>
<dbReference type="RefSeq" id="WP_147646669.1">
    <property type="nucleotide sequence ID" value="NZ_CP042806.1"/>
</dbReference>
<dbReference type="PROSITE" id="PS51257">
    <property type="entry name" value="PROKAR_LIPOPROTEIN"/>
    <property type="match status" value="1"/>
</dbReference>
<gene>
    <name evidence="3" type="ORF">FTW19_05310</name>
</gene>
<feature type="region of interest" description="Disordered" evidence="1">
    <location>
        <begin position="152"/>
        <end position="184"/>
    </location>
</feature>
<protein>
    <submittedName>
        <fullName evidence="3">TIGR03435 family protein</fullName>
    </submittedName>
</protein>
<dbReference type="EMBL" id="CP042806">
    <property type="protein sequence ID" value="QEE27478.1"/>
    <property type="molecule type" value="Genomic_DNA"/>
</dbReference>
<evidence type="ECO:0000256" key="2">
    <source>
        <dbReference type="SAM" id="SignalP"/>
    </source>
</evidence>
<proteinExistence type="predicted"/>
<dbReference type="AlphaFoldDB" id="A0A5B9E650"/>
<organism evidence="3 4">
    <name type="scientific">Terriglobus albidus</name>
    <dbReference type="NCBI Taxonomy" id="1592106"/>
    <lineage>
        <taxon>Bacteria</taxon>
        <taxon>Pseudomonadati</taxon>
        <taxon>Acidobacteriota</taxon>
        <taxon>Terriglobia</taxon>
        <taxon>Terriglobales</taxon>
        <taxon>Acidobacteriaceae</taxon>
        <taxon>Terriglobus</taxon>
    </lineage>
</organism>